<dbReference type="Proteomes" id="UP000243745">
    <property type="component" value="Unassembled WGS sequence"/>
</dbReference>
<organism evidence="2 3">
    <name type="scientific">Ruminobacter amylophilus</name>
    <dbReference type="NCBI Taxonomy" id="867"/>
    <lineage>
        <taxon>Bacteria</taxon>
        <taxon>Pseudomonadati</taxon>
        <taxon>Pseudomonadota</taxon>
        <taxon>Gammaproteobacteria</taxon>
        <taxon>Aeromonadales</taxon>
        <taxon>Succinivibrionaceae</taxon>
        <taxon>Ruminobacter</taxon>
    </lineage>
</organism>
<dbReference type="RefSeq" id="WP_093141704.1">
    <property type="nucleotide sequence ID" value="NZ_FOXF01000015.1"/>
</dbReference>
<keyword evidence="3" id="KW-1185">Reference proteome</keyword>
<name>A0A662ZGU6_9GAMM</name>
<dbReference type="OrthoDB" id="1668994at2"/>
<accession>A0A662ZGU6</accession>
<feature type="domain" description="Cyclic-phosphate processing Receiver" evidence="1">
    <location>
        <begin position="380"/>
        <end position="470"/>
    </location>
</feature>
<gene>
    <name evidence="2" type="ORF">SAMN02910344_01089</name>
</gene>
<dbReference type="InterPro" id="IPR046909">
    <property type="entry name" value="cREC_REC"/>
</dbReference>
<reference evidence="2 3" key="1">
    <citation type="submission" date="2016-10" db="EMBL/GenBank/DDBJ databases">
        <authorList>
            <person name="Varghese N."/>
            <person name="Submissions S."/>
        </authorList>
    </citation>
    <scope>NUCLEOTIDE SEQUENCE [LARGE SCALE GENOMIC DNA]</scope>
    <source>
        <strain evidence="2 3">DSM 1361</strain>
    </source>
</reference>
<evidence type="ECO:0000259" key="1">
    <source>
        <dbReference type="Pfam" id="PF20274"/>
    </source>
</evidence>
<dbReference type="Pfam" id="PF20274">
    <property type="entry name" value="cREC_REC"/>
    <property type="match status" value="1"/>
</dbReference>
<evidence type="ECO:0000313" key="3">
    <source>
        <dbReference type="Proteomes" id="UP000243745"/>
    </source>
</evidence>
<sequence>MDYIYFINSRDIREYLYNINFHLNGEQKLFLIDKCYRITLDEKIEAFKSLLKENDEKVIIRNPCYWIRKDTSCSKNRLEDEVISLHEFVFSLLKHYQNLTDLLKIKDNKSYYRISYLDLNDSEEYFEIEFSFTDFDSAVSYLKEQYLNEQKITVVKIQKIFFFDANSHQGKTDNTCRQIVAYLNADLKILNIYGSRITDEPYEDYTTDSLMIYLPTPFRCGDILTCSADARYAGYTHGFDPFVMIKTFPDEKLCRGVDCSDIFVEAYYLSDEKLTNFLVDNTPHIYDLEYCRQPIENKFRLLKVLSARLQKDDLVDEEGLVRTAMYCEAEATYKEAWNNLYTYPAVKYLLSTSEEQQINTKSNEYRYIKPERLLRFSCKIKIWLDDEREAPEGYCHCHSVNETINKIRQCEKYAVFIEELNLDHDLGDYAGDGGDAIKLLDFLVERETYYKIKIHTANPVGRANMQRMIDRYWRGQN</sequence>
<dbReference type="EMBL" id="FOXF01000015">
    <property type="protein sequence ID" value="SFP32250.1"/>
    <property type="molecule type" value="Genomic_DNA"/>
</dbReference>
<protein>
    <recommendedName>
        <fullName evidence="1">Cyclic-phosphate processing Receiver domain-containing protein</fullName>
    </recommendedName>
</protein>
<evidence type="ECO:0000313" key="2">
    <source>
        <dbReference type="EMBL" id="SFP32250.1"/>
    </source>
</evidence>
<dbReference type="AlphaFoldDB" id="A0A662ZGU6"/>
<proteinExistence type="predicted"/>